<reference evidence="2 3" key="1">
    <citation type="journal article" date="2011" name="Nature">
        <title>Genome sequencing reveals insights into physiology and longevity of the naked mole rat.</title>
        <authorList>
            <person name="Kim E.B."/>
            <person name="Fang X."/>
            <person name="Fushan A.A."/>
            <person name="Huang Z."/>
            <person name="Lobanov A.V."/>
            <person name="Han L."/>
            <person name="Marino S.M."/>
            <person name="Sun X."/>
            <person name="Turanov A.A."/>
            <person name="Yang P."/>
            <person name="Yim S.H."/>
            <person name="Zhao X."/>
            <person name="Kasaikina M.V."/>
            <person name="Stoletzki N."/>
            <person name="Peng C."/>
            <person name="Polak P."/>
            <person name="Xiong Z."/>
            <person name="Kiezun A."/>
            <person name="Zhu Y."/>
            <person name="Chen Y."/>
            <person name="Kryukov G.V."/>
            <person name="Zhang Q."/>
            <person name="Peshkin L."/>
            <person name="Yang L."/>
            <person name="Bronson R.T."/>
            <person name="Buffenstein R."/>
            <person name="Wang B."/>
            <person name="Han C."/>
            <person name="Li Q."/>
            <person name="Chen L."/>
            <person name="Zhao W."/>
            <person name="Sunyaev S.R."/>
            <person name="Park T.J."/>
            <person name="Zhang G."/>
            <person name="Wang J."/>
            <person name="Gladyshev V.N."/>
        </authorList>
    </citation>
    <scope>NUCLEOTIDE SEQUENCE [LARGE SCALE GENOMIC DNA]</scope>
</reference>
<sequence length="168" mass="19414">MMHFSKDFSGHAKSKDSEVGDGTTTVTLLAAEWLKQIKEITVIVKRNRGTAGEVCYERCELQAHLPAESFFQSEMQPKKSNNPMITLVNIEVKQKDTAEIKFHTMEDYQHEIDIYNEYITDNFKAFVRELAMVQINALMPDLFVYLKRNIKTLCFMIMILQLLAQGQD</sequence>
<feature type="region of interest" description="Disordered" evidence="1">
    <location>
        <begin position="1"/>
        <end position="20"/>
    </location>
</feature>
<feature type="compositionally biased region" description="Basic and acidic residues" evidence="1">
    <location>
        <begin position="1"/>
        <end position="18"/>
    </location>
</feature>
<dbReference type="SUPFAM" id="SSF48592">
    <property type="entry name" value="GroEL equatorial domain-like"/>
    <property type="match status" value="1"/>
</dbReference>
<protein>
    <submittedName>
        <fullName evidence="2">T-complex protein 1 subunit eta</fullName>
    </submittedName>
</protein>
<gene>
    <name evidence="2" type="ORF">GW7_13192</name>
</gene>
<dbReference type="InterPro" id="IPR027413">
    <property type="entry name" value="GROEL-like_equatorial_sf"/>
</dbReference>
<dbReference type="EMBL" id="JH166346">
    <property type="protein sequence ID" value="EHA98924.1"/>
    <property type="molecule type" value="Genomic_DNA"/>
</dbReference>
<dbReference type="Gene3D" id="1.10.560.10">
    <property type="entry name" value="GroEL-like equatorial domain"/>
    <property type="match status" value="1"/>
</dbReference>
<evidence type="ECO:0000313" key="2">
    <source>
        <dbReference type="EMBL" id="EHA98924.1"/>
    </source>
</evidence>
<evidence type="ECO:0000313" key="3">
    <source>
        <dbReference type="Proteomes" id="UP000006813"/>
    </source>
</evidence>
<evidence type="ECO:0000256" key="1">
    <source>
        <dbReference type="SAM" id="MobiDB-lite"/>
    </source>
</evidence>
<accession>G5APG4</accession>
<name>G5APG4_HETGA</name>
<organism evidence="2 3">
    <name type="scientific">Heterocephalus glaber</name>
    <name type="common">Naked mole rat</name>
    <dbReference type="NCBI Taxonomy" id="10181"/>
    <lineage>
        <taxon>Eukaryota</taxon>
        <taxon>Metazoa</taxon>
        <taxon>Chordata</taxon>
        <taxon>Craniata</taxon>
        <taxon>Vertebrata</taxon>
        <taxon>Euteleostomi</taxon>
        <taxon>Mammalia</taxon>
        <taxon>Eutheria</taxon>
        <taxon>Euarchontoglires</taxon>
        <taxon>Glires</taxon>
        <taxon>Rodentia</taxon>
        <taxon>Hystricomorpha</taxon>
        <taxon>Bathyergidae</taxon>
        <taxon>Heterocephalus</taxon>
    </lineage>
</organism>
<dbReference type="AlphaFoldDB" id="G5APG4"/>
<dbReference type="InParanoid" id="G5APG4"/>
<proteinExistence type="predicted"/>
<dbReference type="Proteomes" id="UP000006813">
    <property type="component" value="Unassembled WGS sequence"/>
</dbReference>
<dbReference type="STRING" id="10181.G5APG4"/>